<keyword evidence="2" id="KW-1133">Transmembrane helix</keyword>
<keyword evidence="2" id="KW-0472">Membrane</keyword>
<dbReference type="STRING" id="497964.CfE428DRAFT_3951"/>
<dbReference type="EMBL" id="ABVL01000012">
    <property type="protein sequence ID" value="EDY18566.1"/>
    <property type="molecule type" value="Genomic_DNA"/>
</dbReference>
<evidence type="ECO:0000313" key="4">
    <source>
        <dbReference type="Proteomes" id="UP000005824"/>
    </source>
</evidence>
<dbReference type="RefSeq" id="WP_006981276.1">
    <property type="nucleotide sequence ID" value="NZ_ABVL01000012.1"/>
</dbReference>
<dbReference type="AlphaFoldDB" id="B4D4W3"/>
<evidence type="ECO:0000256" key="2">
    <source>
        <dbReference type="SAM" id="Phobius"/>
    </source>
</evidence>
<feature type="compositionally biased region" description="Polar residues" evidence="1">
    <location>
        <begin position="1"/>
        <end position="10"/>
    </location>
</feature>
<gene>
    <name evidence="3" type="ORF">CfE428DRAFT_3951</name>
</gene>
<evidence type="ECO:0000256" key="1">
    <source>
        <dbReference type="SAM" id="MobiDB-lite"/>
    </source>
</evidence>
<proteinExistence type="predicted"/>
<reference evidence="3 4" key="1">
    <citation type="journal article" date="2011" name="J. Bacteriol.">
        <title>Genome sequence of Chthoniobacter flavus Ellin428, an aerobic heterotrophic soil bacterium.</title>
        <authorList>
            <person name="Kant R."/>
            <person name="van Passel M.W."/>
            <person name="Palva A."/>
            <person name="Lucas S."/>
            <person name="Lapidus A."/>
            <person name="Glavina Del Rio T."/>
            <person name="Dalin E."/>
            <person name="Tice H."/>
            <person name="Bruce D."/>
            <person name="Goodwin L."/>
            <person name="Pitluck S."/>
            <person name="Larimer F.W."/>
            <person name="Land M.L."/>
            <person name="Hauser L."/>
            <person name="Sangwan P."/>
            <person name="de Vos W.M."/>
            <person name="Janssen P.H."/>
            <person name="Smidt H."/>
        </authorList>
    </citation>
    <scope>NUCLEOTIDE SEQUENCE [LARGE SCALE GENOMIC DNA]</scope>
    <source>
        <strain evidence="3 4">Ellin428</strain>
    </source>
</reference>
<dbReference type="InParanoid" id="B4D4W3"/>
<organism evidence="3 4">
    <name type="scientific">Chthoniobacter flavus Ellin428</name>
    <dbReference type="NCBI Taxonomy" id="497964"/>
    <lineage>
        <taxon>Bacteria</taxon>
        <taxon>Pseudomonadati</taxon>
        <taxon>Verrucomicrobiota</taxon>
        <taxon>Spartobacteria</taxon>
        <taxon>Chthoniobacterales</taxon>
        <taxon>Chthoniobacteraceae</taxon>
        <taxon>Chthoniobacter</taxon>
    </lineage>
</organism>
<feature type="region of interest" description="Disordered" evidence="1">
    <location>
        <begin position="1"/>
        <end position="20"/>
    </location>
</feature>
<dbReference type="Proteomes" id="UP000005824">
    <property type="component" value="Unassembled WGS sequence"/>
</dbReference>
<keyword evidence="4" id="KW-1185">Reference proteome</keyword>
<accession>B4D4W3</accession>
<evidence type="ECO:0000313" key="3">
    <source>
        <dbReference type="EMBL" id="EDY18566.1"/>
    </source>
</evidence>
<feature type="transmembrane region" description="Helical" evidence="2">
    <location>
        <begin position="66"/>
        <end position="84"/>
    </location>
</feature>
<protein>
    <submittedName>
        <fullName evidence="3">Uncharacterized protein</fullName>
    </submittedName>
</protein>
<feature type="transmembrane region" description="Helical" evidence="2">
    <location>
        <begin position="43"/>
        <end position="60"/>
    </location>
</feature>
<sequence length="103" mass="11829">MKWETFQSTPGLDRIPPGKRFATYRGTHQRLLREDESYRKRHNHYVISYSILIAAAFLGVSTLGLVSFTLLSLAATAVVVYLAFREQRQMNQCIGRVLQSQPR</sequence>
<keyword evidence="2" id="KW-0812">Transmembrane</keyword>
<comment type="caution">
    <text evidence="3">The sequence shown here is derived from an EMBL/GenBank/DDBJ whole genome shotgun (WGS) entry which is preliminary data.</text>
</comment>
<name>B4D4W3_9BACT</name>